<dbReference type="EMBL" id="FLYE01000002">
    <property type="protein sequence ID" value="SCA55433.1"/>
    <property type="molecule type" value="Genomic_DNA"/>
</dbReference>
<name>A0A1C3RDR3_9PROT</name>
<gene>
    <name evidence="1" type="ORF">MTBPR1_100074</name>
</gene>
<protein>
    <submittedName>
        <fullName evidence="1">Uncharacterized protein</fullName>
    </submittedName>
</protein>
<evidence type="ECO:0000313" key="1">
    <source>
        <dbReference type="EMBL" id="SCA55433.1"/>
    </source>
</evidence>
<organism evidence="1 2">
    <name type="scientific">Candidatus Terasakiella magnetica</name>
    <dbReference type="NCBI Taxonomy" id="1867952"/>
    <lineage>
        <taxon>Bacteria</taxon>
        <taxon>Pseudomonadati</taxon>
        <taxon>Pseudomonadota</taxon>
        <taxon>Alphaproteobacteria</taxon>
        <taxon>Rhodospirillales</taxon>
        <taxon>Terasakiellaceae</taxon>
        <taxon>Terasakiella</taxon>
    </lineage>
</organism>
<evidence type="ECO:0000313" key="2">
    <source>
        <dbReference type="Proteomes" id="UP000231658"/>
    </source>
</evidence>
<keyword evidence="2" id="KW-1185">Reference proteome</keyword>
<accession>A0A1C3RDR3</accession>
<dbReference type="STRING" id="1867952.MTBPR1_100074"/>
<proteinExistence type="predicted"/>
<dbReference type="AlphaFoldDB" id="A0A1C3RDR3"/>
<dbReference type="Proteomes" id="UP000231658">
    <property type="component" value="Unassembled WGS sequence"/>
</dbReference>
<reference evidence="1 2" key="1">
    <citation type="submission" date="2016-07" db="EMBL/GenBank/DDBJ databases">
        <authorList>
            <person name="Lefevre C.T."/>
        </authorList>
    </citation>
    <scope>NUCLEOTIDE SEQUENCE [LARGE SCALE GENOMIC DNA]</scope>
    <source>
        <strain evidence="1">PR1</strain>
    </source>
</reference>
<sequence>MMQCVELHMSKCMYLFVLVCLENFDLTTASSFGEAFFME</sequence>